<evidence type="ECO:0000313" key="2">
    <source>
        <dbReference type="EMBL" id="KAF2091929.1"/>
    </source>
</evidence>
<dbReference type="OrthoDB" id="3687641at2759"/>
<dbReference type="EMBL" id="ML978711">
    <property type="protein sequence ID" value="KAF2091929.1"/>
    <property type="molecule type" value="Genomic_DNA"/>
</dbReference>
<evidence type="ECO:0000256" key="1">
    <source>
        <dbReference type="ARBA" id="ARBA00035112"/>
    </source>
</evidence>
<proteinExistence type="inferred from homology"/>
<protein>
    <submittedName>
        <fullName evidence="2">Uncharacterized protein</fullName>
    </submittedName>
</protein>
<comment type="caution">
    <text evidence="2">The sequence shown here is derived from an EMBL/GenBank/DDBJ whole genome shotgun (WGS) entry which is preliminary data.</text>
</comment>
<keyword evidence="3" id="KW-1185">Reference proteome</keyword>
<evidence type="ECO:0000313" key="3">
    <source>
        <dbReference type="Proteomes" id="UP000799776"/>
    </source>
</evidence>
<dbReference type="InterPro" id="IPR021765">
    <property type="entry name" value="UstYa-like"/>
</dbReference>
<sequence>LPSRWVQFKWHTPWGSDNDTEANVLWNGISTAHGHIAVRHDWAAEQHWPKSMPVPGQPDKGLQFIQCHADNTPLYSLGDHTSGDGQLHKCKDWGALRDYASENSACFRDAEPGQKLTLGEHFGYCDSGEDGLPIPDRM</sequence>
<dbReference type="Proteomes" id="UP000799776">
    <property type="component" value="Unassembled WGS sequence"/>
</dbReference>
<feature type="non-terminal residue" evidence="2">
    <location>
        <position position="1"/>
    </location>
</feature>
<dbReference type="GO" id="GO:0043386">
    <property type="term" value="P:mycotoxin biosynthetic process"/>
    <property type="evidence" value="ECO:0007669"/>
    <property type="project" value="InterPro"/>
</dbReference>
<dbReference type="PANTHER" id="PTHR33365">
    <property type="entry name" value="YALI0B05434P"/>
    <property type="match status" value="1"/>
</dbReference>
<comment type="similarity">
    <text evidence="1">Belongs to the ustYa family.</text>
</comment>
<reference evidence="2" key="1">
    <citation type="journal article" date="2020" name="Stud. Mycol.">
        <title>101 Dothideomycetes genomes: a test case for predicting lifestyles and emergence of pathogens.</title>
        <authorList>
            <person name="Haridas S."/>
            <person name="Albert R."/>
            <person name="Binder M."/>
            <person name="Bloem J."/>
            <person name="Labutti K."/>
            <person name="Salamov A."/>
            <person name="Andreopoulos B."/>
            <person name="Baker S."/>
            <person name="Barry K."/>
            <person name="Bills G."/>
            <person name="Bluhm B."/>
            <person name="Cannon C."/>
            <person name="Castanera R."/>
            <person name="Culley D."/>
            <person name="Daum C."/>
            <person name="Ezra D."/>
            <person name="Gonzalez J."/>
            <person name="Henrissat B."/>
            <person name="Kuo A."/>
            <person name="Liang C."/>
            <person name="Lipzen A."/>
            <person name="Lutzoni F."/>
            <person name="Magnuson J."/>
            <person name="Mondo S."/>
            <person name="Nolan M."/>
            <person name="Ohm R."/>
            <person name="Pangilinan J."/>
            <person name="Park H.-J."/>
            <person name="Ramirez L."/>
            <person name="Alfaro M."/>
            <person name="Sun H."/>
            <person name="Tritt A."/>
            <person name="Yoshinaga Y."/>
            <person name="Zwiers L.-H."/>
            <person name="Turgeon B."/>
            <person name="Goodwin S."/>
            <person name="Spatafora J."/>
            <person name="Crous P."/>
            <person name="Grigoriev I."/>
        </authorList>
    </citation>
    <scope>NUCLEOTIDE SEQUENCE</scope>
    <source>
        <strain evidence="2">CBS 121410</strain>
    </source>
</reference>
<organism evidence="2 3">
    <name type="scientific">Saccharata proteae CBS 121410</name>
    <dbReference type="NCBI Taxonomy" id="1314787"/>
    <lineage>
        <taxon>Eukaryota</taxon>
        <taxon>Fungi</taxon>
        <taxon>Dikarya</taxon>
        <taxon>Ascomycota</taxon>
        <taxon>Pezizomycotina</taxon>
        <taxon>Dothideomycetes</taxon>
        <taxon>Dothideomycetes incertae sedis</taxon>
        <taxon>Botryosphaeriales</taxon>
        <taxon>Saccharataceae</taxon>
        <taxon>Saccharata</taxon>
    </lineage>
</organism>
<gene>
    <name evidence="2" type="ORF">K490DRAFT_32411</name>
</gene>
<dbReference type="AlphaFoldDB" id="A0A9P4M3J8"/>
<name>A0A9P4M3J8_9PEZI</name>
<dbReference type="PANTHER" id="PTHR33365:SF6">
    <property type="entry name" value="OXIDASE USTYA"/>
    <property type="match status" value="1"/>
</dbReference>
<accession>A0A9P4M3J8</accession>